<protein>
    <submittedName>
        <fullName evidence="2">Axin_b-cat_bind domain-containing protein</fullName>
    </submittedName>
</protein>
<feature type="domain" description="Axin beta-catenin binding" evidence="1">
    <location>
        <begin position="39"/>
        <end position="55"/>
    </location>
</feature>
<evidence type="ECO:0000313" key="2">
    <source>
        <dbReference type="WBParaSite" id="SCUD_0000703601-mRNA-1"/>
    </source>
</evidence>
<dbReference type="STRING" id="6186.A0A183JWE1"/>
<sequence length="375" mass="42904">MNETNSSTIQQSTLNYPYNSTLIMNTGSQLLNSVNKFQNAQEILDDHCSRIWADESDMNIDTQLLLSYSKRQQNNLMHTPTTYYCFWWVTYRSFSRPNKADLRSIASWDSGVVSNYYEKKHRLHHHHNHHRDDLDIMDDTVDTASILEAASLQALSSSTTELALVNGEVTAKLVEKIIRHYPRGIFDGDDDYVRKNHTNTSEKSYFKSSQFKETSTLNHAYPFSNSRLRRRSKQCESFYESPSLSLSYPVPGVNLNSTCSVNNTTTATTGNCQQHPGIMIPCECHRCIHCTHSPSTLNDHLSANYCNCNYIHQLNDKPQHSTTCHSQQLPIITASDTSSTFDSGISSAYDQLPLRKHVNNNRENRSQYVFIIFFT</sequence>
<accession>A0A183JWE1</accession>
<reference evidence="2" key="1">
    <citation type="submission" date="2016-06" db="UniProtKB">
        <authorList>
            <consortium name="WormBaseParasite"/>
        </authorList>
    </citation>
    <scope>IDENTIFICATION</scope>
</reference>
<dbReference type="InterPro" id="IPR014936">
    <property type="entry name" value="Axin_b-cat-bd"/>
</dbReference>
<dbReference type="AlphaFoldDB" id="A0A183JWE1"/>
<evidence type="ECO:0000259" key="1">
    <source>
        <dbReference type="Pfam" id="PF08833"/>
    </source>
</evidence>
<dbReference type="WBParaSite" id="SCUD_0000703601-mRNA-1">
    <property type="protein sequence ID" value="SCUD_0000703601-mRNA-1"/>
    <property type="gene ID" value="SCUD_0000703601"/>
</dbReference>
<organism evidence="2">
    <name type="scientific">Schistosoma curassoni</name>
    <dbReference type="NCBI Taxonomy" id="6186"/>
    <lineage>
        <taxon>Eukaryota</taxon>
        <taxon>Metazoa</taxon>
        <taxon>Spiralia</taxon>
        <taxon>Lophotrochozoa</taxon>
        <taxon>Platyhelminthes</taxon>
        <taxon>Trematoda</taxon>
        <taxon>Digenea</taxon>
        <taxon>Strigeidida</taxon>
        <taxon>Schistosomatoidea</taxon>
        <taxon>Schistosomatidae</taxon>
        <taxon>Schistosoma</taxon>
    </lineage>
</organism>
<name>A0A183JWE1_9TREM</name>
<proteinExistence type="predicted"/>
<dbReference type="Pfam" id="PF08833">
    <property type="entry name" value="Axin_b-cat_bind"/>
    <property type="match status" value="1"/>
</dbReference>